<feature type="region of interest" description="Disordered" evidence="6">
    <location>
        <begin position="1"/>
        <end position="62"/>
    </location>
</feature>
<organism evidence="9 10">
    <name type="scientific">Symbiodinium microadriaticum</name>
    <name type="common">Dinoflagellate</name>
    <name type="synonym">Zooxanthella microadriatica</name>
    <dbReference type="NCBI Taxonomy" id="2951"/>
    <lineage>
        <taxon>Eukaryota</taxon>
        <taxon>Sar</taxon>
        <taxon>Alveolata</taxon>
        <taxon>Dinophyceae</taxon>
        <taxon>Suessiales</taxon>
        <taxon>Symbiodiniaceae</taxon>
        <taxon>Symbiodinium</taxon>
    </lineage>
</organism>
<dbReference type="InterPro" id="IPR005135">
    <property type="entry name" value="Endo/exonuclease/phosphatase"/>
</dbReference>
<keyword evidence="2" id="KW-0677">Repeat</keyword>
<dbReference type="GO" id="GO:0003712">
    <property type="term" value="F:transcription coregulator activity"/>
    <property type="evidence" value="ECO:0007669"/>
    <property type="project" value="TreeGrafter"/>
</dbReference>
<accession>A0A1Q9DT22</accession>
<dbReference type="InterPro" id="IPR012337">
    <property type="entry name" value="RNaseH-like_sf"/>
</dbReference>
<evidence type="ECO:0000256" key="6">
    <source>
        <dbReference type="SAM" id="MobiDB-lite"/>
    </source>
</evidence>
<keyword evidence="10" id="KW-1185">Reference proteome</keyword>
<dbReference type="SUPFAM" id="SSF56219">
    <property type="entry name" value="DNase I-like"/>
    <property type="match status" value="1"/>
</dbReference>
<evidence type="ECO:0000256" key="2">
    <source>
        <dbReference type="ARBA" id="ARBA00022737"/>
    </source>
</evidence>
<dbReference type="InterPro" id="IPR036397">
    <property type="entry name" value="RNaseH_sf"/>
</dbReference>
<dbReference type="PANTHER" id="PTHR24205">
    <property type="entry name" value="FOUR AND A HALF LIM DOMAINS PROTEIN"/>
    <property type="match status" value="1"/>
</dbReference>
<feature type="compositionally biased region" description="Polar residues" evidence="6">
    <location>
        <begin position="48"/>
        <end position="62"/>
    </location>
</feature>
<feature type="domain" description="LIM zinc-binding" evidence="8">
    <location>
        <begin position="1953"/>
        <end position="2018"/>
    </location>
</feature>
<feature type="compositionally biased region" description="Basic residues" evidence="6">
    <location>
        <begin position="1"/>
        <end position="10"/>
    </location>
</feature>
<sequence length="2040" mass="225447">MCRLTGHRGQRVGEALHPGPPHQTCLSRFFRPSPRPPGPASPAPCVPQLSSNDGSDCGPSSSDAVATSLNFRVAVVNPTALHGKESDILSLNQDMVFASETSAVSAAQSSSTRRFQCAGWRSVWSPPVPSHHSNGPEPSLRGCAEGVALLSRFPLRGSFSGQPKSWNASCRLVEGFARVGWLAFRVIGIHGFPANRLAASTCNDSLFHMALQVAVSDHIPTVIGGDFNTKVQDLPVWAEYQRHGFQEMFEFWEKRTGEMLPPTCRASTRHDTLLMPPLFQQLLRQASVNTSACLFDSHAPLQATFEVPDRPVVLHRWRMPRTWANLPLPRDDLARAYDGRRPQVLAQQTHCQHKDHVDAAFLAWATAVEESVHDCVVAAHAEDPMACPIRELSQAHRGRFQFRPRLSFPLLKTVRAARQGDYNPPNEITSIVAKAKVRQARRLRTYQAGLAKARRTGDWSDAVCKQLTNEWTAIKKARGYPPHFSSWLLALEHFDVFWANWPPAQWLAEVTEYVCYDADALARLEKHRLAQLATFRGHLDTQSGHSRQQYAALRDQARPPITALPVHITQQATCLNAQPNQTAIYSVLDADAFREGAPAQLGDVQVFVQAILTEPNDAKVVRLKHESAALPPSALLRQSTDASTGTELHRAFVEYWAPIWLRDTGAARTDAMHWAKFMQHLPPSPPQARTLQNWDPYDEQSWLRQVRRLKPGKATGYDGFSNAELRMLPETALLDLMGLFKLCGTIGWPSHLGSATVTCLAKTEVPQGMQHARPITILASAYRPWASHAARGILQSWGQWFPQHIFGCLPQRSVRDLSLQLECLIIERSIQTGEPLGGFSIDLVQAFNNIPRQPLQALLTHLHVPSVIIDTWFAFLPLISRHPVFVNDLGCGLLSTTGVPEGDPLSVVGMLALCYAAEYWPRSPGSTLMSYVDNFTWVASDATAIASALDSAQDFCSALCLPIDWSKSFCWSTVGGLRQWLKHHSHQHMPEGTKLQLVESARDLGVVFGSDPGPRLAKSFRGLQVKAHMLQTAIWPATFYGLEGQCMAVGKVDAYRSAAAQALFGKRTSMSPFLACGAVSTRAADPEAYLLAQALNALARMMRHNPDLGEWWLQTAANYDCGPRRVSGPASALAKMLHRQEWVLKPNGVATGPGHWFVDLRHSSPRAIRVAVNGAWCSLLPSKVGHRNGLSLVLPPAADITEKALSSFGLGEQCHLAQTVVGGFMSAAARSKWDKLQEPQCLFCGALDSKHHRLLHCPALQSIRQPFATLLEWVQSDMPHWLHCPFGVEADQEAFSRLLWRSRAMPLPPGQDELAKYRDLTALHLYTDGSCSNNTCPQARHAAWAVVIDTMPDQSLPDPLPETKHLCQVLRGRFHVVSQGIVPGQQSIGRAEFCAILRAGQIAASLQRPRACLWTDSAFALQASRLLQVEGQVATCSNVSDLLPDGPQPLPQGLDLQKVKSHVDLHCCPPEDRVRVAGNHVADAAAKAALAADLPLTKDLCSEVAAWRRCQQERLTWFFQYLLELTKAVVPFKRQAKEVQYQAMRAELSDAEMKALWLSFLPPQGHISQLPAVNVTMLGGSTWPQWFLEALWNWALQLKWSDHCHQPPRCRGITYLELLANFVVVSGRCPPVSGISDGHDGQLDPLDASGLASMDNGERRRRSGAEMMMMMMMMMRMMMMIVIVVMMTMMMMMVMVETEMLLTTVVIAVMLILVVVTTVKMVVMMHGPCNVDPTPLIDGYTLVMEEARAAFEQRIVEELTWARTRPVELIDALRERLKHYKGKDCYPPERAGQCVVTKAWRWRVKITCMISAADRARRYGNFELFGECLWYGSDRADARCVVLDLIIDDGVPSRGHRLGVLDPRYDTAEGSFQSQAIDGKPGLIESAPRSCPVCREPIKGGKVTELAELGKLHAACGFKCSNAGCGCALAGVPYKVQDKALYCKTCFYEKFGEKCKACGKVIMGTMVSCALTEPCSLGKLHLECLICSTCQKSIGKASFSTSDGVIRCQACVAAAEAAAAEAAAPDRKKMFNQLYRGLNN</sequence>
<dbReference type="PANTHER" id="PTHR24205:SF16">
    <property type="entry name" value="GH01042P-RELATED"/>
    <property type="match status" value="1"/>
</dbReference>
<reference evidence="9 10" key="1">
    <citation type="submission" date="2016-02" db="EMBL/GenBank/DDBJ databases">
        <title>Genome analysis of coral dinoflagellate symbionts highlights evolutionary adaptations to a symbiotic lifestyle.</title>
        <authorList>
            <person name="Aranda M."/>
            <person name="Li Y."/>
            <person name="Liew Y.J."/>
            <person name="Baumgarten S."/>
            <person name="Simakov O."/>
            <person name="Wilson M."/>
            <person name="Piel J."/>
            <person name="Ashoor H."/>
            <person name="Bougouffa S."/>
            <person name="Bajic V.B."/>
            <person name="Ryu T."/>
            <person name="Ravasi T."/>
            <person name="Bayer T."/>
            <person name="Micklem G."/>
            <person name="Kim H."/>
            <person name="Bhak J."/>
            <person name="Lajeunesse T.C."/>
            <person name="Voolstra C.R."/>
        </authorList>
    </citation>
    <scope>NUCLEOTIDE SEQUENCE [LARGE SCALE GENOMIC DNA]</scope>
    <source>
        <strain evidence="9 10">CCMP2467</strain>
    </source>
</reference>
<keyword evidence="7" id="KW-0812">Transmembrane</keyword>
<keyword evidence="3 5" id="KW-0862">Zinc</keyword>
<dbReference type="OrthoDB" id="308255at2759"/>
<dbReference type="CDD" id="cd08368">
    <property type="entry name" value="LIM"/>
    <property type="match status" value="2"/>
</dbReference>
<feature type="transmembrane region" description="Helical" evidence="7">
    <location>
        <begin position="1701"/>
        <end position="1723"/>
    </location>
</feature>
<evidence type="ECO:0000256" key="4">
    <source>
        <dbReference type="ARBA" id="ARBA00023038"/>
    </source>
</evidence>
<keyword evidence="7" id="KW-0472">Membrane</keyword>
<evidence type="ECO:0000313" key="9">
    <source>
        <dbReference type="EMBL" id="OLP98278.1"/>
    </source>
</evidence>
<dbReference type="SUPFAM" id="SSF57716">
    <property type="entry name" value="Glucocorticoid receptor-like (DNA-binding domain)"/>
    <property type="match status" value="1"/>
</dbReference>
<dbReference type="GO" id="GO:0004523">
    <property type="term" value="F:RNA-DNA hybrid ribonuclease activity"/>
    <property type="evidence" value="ECO:0007669"/>
    <property type="project" value="InterPro"/>
</dbReference>
<dbReference type="Pfam" id="PF00075">
    <property type="entry name" value="RNase_H"/>
    <property type="match status" value="1"/>
</dbReference>
<dbReference type="Proteomes" id="UP000186817">
    <property type="component" value="Unassembled WGS sequence"/>
</dbReference>
<dbReference type="GO" id="GO:0005634">
    <property type="term" value="C:nucleus"/>
    <property type="evidence" value="ECO:0007669"/>
    <property type="project" value="TreeGrafter"/>
</dbReference>
<proteinExistence type="predicted"/>
<feature type="transmembrane region" description="Helical" evidence="7">
    <location>
        <begin position="1667"/>
        <end position="1689"/>
    </location>
</feature>
<evidence type="ECO:0000256" key="3">
    <source>
        <dbReference type="ARBA" id="ARBA00022833"/>
    </source>
</evidence>
<dbReference type="InterPro" id="IPR000477">
    <property type="entry name" value="RT_dom"/>
</dbReference>
<dbReference type="Pfam" id="PF03372">
    <property type="entry name" value="Exo_endo_phos"/>
    <property type="match status" value="1"/>
</dbReference>
<dbReference type="SMART" id="SM00132">
    <property type="entry name" value="LIM"/>
    <property type="match status" value="2"/>
</dbReference>
<protein>
    <submittedName>
        <fullName evidence="9">Four and a half LIM domains protein 2</fullName>
    </submittedName>
</protein>
<dbReference type="InterPro" id="IPR001781">
    <property type="entry name" value="Znf_LIM"/>
</dbReference>
<dbReference type="GO" id="GO:0046872">
    <property type="term" value="F:metal ion binding"/>
    <property type="evidence" value="ECO:0007669"/>
    <property type="project" value="UniProtKB-KW"/>
</dbReference>
<evidence type="ECO:0000259" key="8">
    <source>
        <dbReference type="PROSITE" id="PS50023"/>
    </source>
</evidence>
<feature type="compositionally biased region" description="Pro residues" evidence="6">
    <location>
        <begin position="33"/>
        <end position="45"/>
    </location>
</feature>
<evidence type="ECO:0000256" key="5">
    <source>
        <dbReference type="PROSITE-ProRule" id="PRU00125"/>
    </source>
</evidence>
<dbReference type="EMBL" id="LSRX01000402">
    <property type="protein sequence ID" value="OLP98278.1"/>
    <property type="molecule type" value="Genomic_DNA"/>
</dbReference>
<dbReference type="Gene3D" id="3.60.10.10">
    <property type="entry name" value="Endonuclease/exonuclease/phosphatase"/>
    <property type="match status" value="1"/>
</dbReference>
<comment type="caution">
    <text evidence="9">The sequence shown here is derived from an EMBL/GenBank/DDBJ whole genome shotgun (WGS) entry which is preliminary data.</text>
</comment>
<name>A0A1Q9DT22_SYMMI</name>
<dbReference type="InterPro" id="IPR002156">
    <property type="entry name" value="RNaseH_domain"/>
</dbReference>
<dbReference type="InterPro" id="IPR036691">
    <property type="entry name" value="Endo/exonu/phosph_ase_sf"/>
</dbReference>
<keyword evidence="7" id="KW-1133">Transmembrane helix</keyword>
<gene>
    <name evidence="9" type="primary">FHL2</name>
    <name evidence="9" type="ORF">AK812_SmicGene19279</name>
</gene>
<evidence type="ECO:0000313" key="10">
    <source>
        <dbReference type="Proteomes" id="UP000186817"/>
    </source>
</evidence>
<dbReference type="GO" id="GO:0003676">
    <property type="term" value="F:nucleic acid binding"/>
    <property type="evidence" value="ECO:0007669"/>
    <property type="project" value="InterPro"/>
</dbReference>
<dbReference type="SUPFAM" id="SSF53098">
    <property type="entry name" value="Ribonuclease H-like"/>
    <property type="match status" value="1"/>
</dbReference>
<evidence type="ECO:0000256" key="1">
    <source>
        <dbReference type="ARBA" id="ARBA00022723"/>
    </source>
</evidence>
<evidence type="ECO:0000256" key="7">
    <source>
        <dbReference type="SAM" id="Phobius"/>
    </source>
</evidence>
<dbReference type="Gene3D" id="2.10.110.10">
    <property type="entry name" value="Cysteine Rich Protein"/>
    <property type="match status" value="2"/>
</dbReference>
<dbReference type="Gene3D" id="3.30.420.10">
    <property type="entry name" value="Ribonuclease H-like superfamily/Ribonuclease H"/>
    <property type="match status" value="1"/>
</dbReference>
<keyword evidence="1 5" id="KW-0479">Metal-binding</keyword>
<dbReference type="Pfam" id="PF00078">
    <property type="entry name" value="RVT_1"/>
    <property type="match status" value="1"/>
</dbReference>
<dbReference type="PROSITE" id="PS50023">
    <property type="entry name" value="LIM_DOMAIN_2"/>
    <property type="match status" value="1"/>
</dbReference>
<keyword evidence="4 5" id="KW-0440">LIM domain</keyword>